<evidence type="ECO:0000256" key="2">
    <source>
        <dbReference type="ARBA" id="ARBA00022741"/>
    </source>
</evidence>
<dbReference type="SUPFAM" id="SSF51246">
    <property type="entry name" value="Rudiment single hybrid motif"/>
    <property type="match status" value="1"/>
</dbReference>
<evidence type="ECO:0000256" key="3">
    <source>
        <dbReference type="ARBA" id="ARBA00022755"/>
    </source>
</evidence>
<evidence type="ECO:0000256" key="4">
    <source>
        <dbReference type="ARBA" id="ARBA00022840"/>
    </source>
</evidence>
<dbReference type="InterPro" id="IPR011054">
    <property type="entry name" value="Rudment_hybrid_motif"/>
</dbReference>
<dbReference type="Gene3D" id="3.30.470.20">
    <property type="entry name" value="ATP-grasp fold, B domain"/>
    <property type="match status" value="1"/>
</dbReference>
<dbReference type="FunFam" id="3.90.600.10:FF:000001">
    <property type="entry name" value="Trifunctional purine biosynthetic protein adenosine-3"/>
    <property type="match status" value="1"/>
</dbReference>
<dbReference type="GO" id="GO:0004637">
    <property type="term" value="F:phosphoribosylamine-glycine ligase activity"/>
    <property type="evidence" value="ECO:0007669"/>
    <property type="project" value="InterPro"/>
</dbReference>
<keyword evidence="4" id="KW-0067">ATP-binding</keyword>
<keyword evidence="1" id="KW-0436">Ligase</keyword>
<sequence>MNVLIVGSGAREHAFCWKIKQSKKCKNLFVTPGNAGTSELARNINISIEDFNQIKKSLIKYKIHLLIIGPEIPLIDGLSNFVNNDCELNHILVIGPSTAGAMLEGSKDFSKGFMFRHNIPTAPYKTFNQHTLEDGIKYLTTISPPYVLKADGPAAGKGVLILNDLSSAQAELTNMLTNNKFGASGHKVVIEGFLKGIELSCFVLTDGKTYLTLPNAKDYKRIGEGDVGLNTGGMGAISPVPFANKEFLSKIDKKIIKPTIEGIIKEEIDYVGFLFIGIIKVDDEPYVIEYNVRMGDPETQVVLPRIKNDFLEMMVETAKGNLKSIKLEIDQSSFANVVMASGGYPETYEKGKQVTGLNTNHNSIILHAGTKLEGDKVVTNGGRVLSVISKAVDFQSALEKSYKTINSIDFEGKYYRKDLGFDL</sequence>
<dbReference type="NCBIfam" id="TIGR00877">
    <property type="entry name" value="purD"/>
    <property type="match status" value="1"/>
</dbReference>
<dbReference type="InterPro" id="IPR020562">
    <property type="entry name" value="PRibGlycinamide_synth_N"/>
</dbReference>
<reference evidence="9" key="1">
    <citation type="submission" date="2018-05" db="EMBL/GenBank/DDBJ databases">
        <authorList>
            <person name="Lanie J.A."/>
            <person name="Ng W.-L."/>
            <person name="Kazmierczak K.M."/>
            <person name="Andrzejewski T.M."/>
            <person name="Davidsen T.M."/>
            <person name="Wayne K.J."/>
            <person name="Tettelin H."/>
            <person name="Glass J.I."/>
            <person name="Rusch D."/>
            <person name="Podicherti R."/>
            <person name="Tsui H.-C.T."/>
            <person name="Winkler M.E."/>
        </authorList>
    </citation>
    <scope>NUCLEOTIDE SEQUENCE</scope>
</reference>
<organism evidence="9">
    <name type="scientific">marine metagenome</name>
    <dbReference type="NCBI Taxonomy" id="408172"/>
    <lineage>
        <taxon>unclassified sequences</taxon>
        <taxon>metagenomes</taxon>
        <taxon>ecological metagenomes</taxon>
    </lineage>
</organism>
<dbReference type="Pfam" id="PF01071">
    <property type="entry name" value="GARS_A"/>
    <property type="match status" value="1"/>
</dbReference>
<dbReference type="InterPro" id="IPR037123">
    <property type="entry name" value="PRibGlycinamide_synth_C_sf"/>
</dbReference>
<dbReference type="InterPro" id="IPR016185">
    <property type="entry name" value="PreATP-grasp_dom_sf"/>
</dbReference>
<dbReference type="InterPro" id="IPR020560">
    <property type="entry name" value="PRibGlycinamide_synth_C-dom"/>
</dbReference>
<dbReference type="UniPathway" id="UPA00074">
    <property type="reaction ID" value="UER00125"/>
</dbReference>
<comment type="similarity">
    <text evidence="5">Belongs to the GARS family.</text>
</comment>
<dbReference type="InterPro" id="IPR013815">
    <property type="entry name" value="ATP_grasp_subdomain_1"/>
</dbReference>
<dbReference type="Gene3D" id="3.30.1490.20">
    <property type="entry name" value="ATP-grasp fold, A domain"/>
    <property type="match status" value="1"/>
</dbReference>
<proteinExistence type="inferred from homology"/>
<dbReference type="HAMAP" id="MF_00138">
    <property type="entry name" value="GARS"/>
    <property type="match status" value="1"/>
</dbReference>
<dbReference type="Gene3D" id="3.40.50.20">
    <property type="match status" value="1"/>
</dbReference>
<evidence type="ECO:0000313" key="9">
    <source>
        <dbReference type="EMBL" id="SUZ66962.1"/>
    </source>
</evidence>
<dbReference type="Pfam" id="PF02844">
    <property type="entry name" value="GARS_N"/>
    <property type="match status" value="1"/>
</dbReference>
<dbReference type="EMBL" id="UINC01000998">
    <property type="protein sequence ID" value="SUZ66962.1"/>
    <property type="molecule type" value="Genomic_DNA"/>
</dbReference>
<evidence type="ECO:0000256" key="6">
    <source>
        <dbReference type="ARBA" id="ARBA00042242"/>
    </source>
</evidence>
<name>A0A381PIW2_9ZZZZ</name>
<keyword evidence="2" id="KW-0547">Nucleotide-binding</keyword>
<evidence type="ECO:0000256" key="5">
    <source>
        <dbReference type="ARBA" id="ARBA00038345"/>
    </source>
</evidence>
<dbReference type="SUPFAM" id="SSF56059">
    <property type="entry name" value="Glutathione synthetase ATP-binding domain-like"/>
    <property type="match status" value="1"/>
</dbReference>
<dbReference type="AlphaFoldDB" id="A0A381PIW2"/>
<keyword evidence="3" id="KW-0658">Purine biosynthesis</keyword>
<dbReference type="GO" id="GO:0009113">
    <property type="term" value="P:purine nucleobase biosynthetic process"/>
    <property type="evidence" value="ECO:0007669"/>
    <property type="project" value="InterPro"/>
</dbReference>
<dbReference type="InterPro" id="IPR000115">
    <property type="entry name" value="PRibGlycinamide_synth"/>
</dbReference>
<dbReference type="SMART" id="SM01209">
    <property type="entry name" value="GARS_A"/>
    <property type="match status" value="1"/>
</dbReference>
<dbReference type="GO" id="GO:0005524">
    <property type="term" value="F:ATP binding"/>
    <property type="evidence" value="ECO:0007669"/>
    <property type="project" value="UniProtKB-KW"/>
</dbReference>
<dbReference type="SMART" id="SM01210">
    <property type="entry name" value="GARS_C"/>
    <property type="match status" value="1"/>
</dbReference>
<protein>
    <recommendedName>
        <fullName evidence="6">Glycinamide ribonucleotide synthetase</fullName>
    </recommendedName>
    <alternativeName>
        <fullName evidence="7">Phosphoribosylglycinamide synthetase</fullName>
    </alternativeName>
</protein>
<evidence type="ECO:0000256" key="1">
    <source>
        <dbReference type="ARBA" id="ARBA00022598"/>
    </source>
</evidence>
<dbReference type="InterPro" id="IPR020561">
    <property type="entry name" value="PRibGlycinamid_synth_ATP-grasp"/>
</dbReference>
<dbReference type="SUPFAM" id="SSF52440">
    <property type="entry name" value="PreATP-grasp domain"/>
    <property type="match status" value="1"/>
</dbReference>
<dbReference type="Gene3D" id="3.90.600.10">
    <property type="entry name" value="Phosphoribosylglycinamide synthetase, C-terminal domain"/>
    <property type="match status" value="1"/>
</dbReference>
<accession>A0A381PIW2</accession>
<evidence type="ECO:0000259" key="8">
    <source>
        <dbReference type="SMART" id="SM01210"/>
    </source>
</evidence>
<feature type="domain" description="Phosphoribosylglycinamide synthetase C-domain" evidence="8">
    <location>
        <begin position="333"/>
        <end position="423"/>
    </location>
</feature>
<dbReference type="GO" id="GO:0006189">
    <property type="term" value="P:'de novo' IMP biosynthetic process"/>
    <property type="evidence" value="ECO:0007669"/>
    <property type="project" value="UniProtKB-UniPathway"/>
</dbReference>
<evidence type="ECO:0000256" key="7">
    <source>
        <dbReference type="ARBA" id="ARBA00042864"/>
    </source>
</evidence>
<dbReference type="Pfam" id="PF02843">
    <property type="entry name" value="GARS_C"/>
    <property type="match status" value="1"/>
</dbReference>
<dbReference type="PANTHER" id="PTHR43472:SF1">
    <property type="entry name" value="PHOSPHORIBOSYLAMINE--GLYCINE LIGASE, CHLOROPLASTIC"/>
    <property type="match status" value="1"/>
</dbReference>
<dbReference type="PANTHER" id="PTHR43472">
    <property type="entry name" value="PHOSPHORIBOSYLAMINE--GLYCINE LIGASE"/>
    <property type="match status" value="1"/>
</dbReference>
<gene>
    <name evidence="9" type="ORF">METZ01_LOCUS19816</name>
</gene>